<evidence type="ECO:0000313" key="2">
    <source>
        <dbReference type="Proteomes" id="UP000199754"/>
    </source>
</evidence>
<dbReference type="Proteomes" id="UP000199754">
    <property type="component" value="Chromosome"/>
</dbReference>
<dbReference type="KEGG" id="spse:SULPSESMR1_00678"/>
<accession>A0A221JXZ1</accession>
<name>A0A221JXZ1_9RHOB</name>
<sequence>MRDHASDRRAGASDRITISGFDAAEDVLLVTVEPGVDAAIRGQKITRAGLIVRFSTGTSVLLEGVRKQISEDSVTFVEEGTPQIEEPAPSGEVLYYGSYTSGDGDAHSYMGMRSADHITGNVVLSGFTQGTDSIAIESDAPQHLVVTAQTPTDQGLLITLSNGVTITLQGVASPIEARDVVFVPAGTHLP</sequence>
<keyword evidence="2" id="KW-1185">Reference proteome</keyword>
<organism evidence="1 2">
    <name type="scientific">Pseudosulfitobacter pseudonitzschiae</name>
    <dbReference type="NCBI Taxonomy" id="1402135"/>
    <lineage>
        <taxon>Bacteria</taxon>
        <taxon>Pseudomonadati</taxon>
        <taxon>Pseudomonadota</taxon>
        <taxon>Alphaproteobacteria</taxon>
        <taxon>Rhodobacterales</taxon>
        <taxon>Roseobacteraceae</taxon>
        <taxon>Pseudosulfitobacter</taxon>
    </lineage>
</organism>
<evidence type="ECO:0000313" key="1">
    <source>
        <dbReference type="EMBL" id="ASM71510.1"/>
    </source>
</evidence>
<dbReference type="EMBL" id="CP022415">
    <property type="protein sequence ID" value="ASM71510.1"/>
    <property type="molecule type" value="Genomic_DNA"/>
</dbReference>
<protein>
    <submittedName>
        <fullName evidence="1">Uncharacterized protein</fullName>
    </submittedName>
</protein>
<dbReference type="RefSeq" id="WP_089419561.1">
    <property type="nucleotide sequence ID" value="NZ_CP022415.1"/>
</dbReference>
<gene>
    <name evidence="1" type="ORF">SULPSESMR1_00678</name>
</gene>
<dbReference type="OrthoDB" id="7726811at2"/>
<dbReference type="AlphaFoldDB" id="A0A221JXZ1"/>
<reference evidence="1 2" key="1">
    <citation type="submission" date="2017-07" db="EMBL/GenBank/DDBJ databases">
        <title>Genome Sequence of Sulfitobacter pseudonitzschiae Strain SMR1 Isolated from a culture of the Diatom Skeletonema marinoi.</title>
        <authorList>
            <person name="Topel M."/>
            <person name="Pinder M.I.M."/>
            <person name="Johansson O.N."/>
            <person name="Kourtchenko O."/>
            <person name="Godhe A."/>
            <person name="Clarke A.K."/>
        </authorList>
    </citation>
    <scope>NUCLEOTIDE SEQUENCE [LARGE SCALE GENOMIC DNA]</scope>
    <source>
        <strain evidence="1 2">SMR1</strain>
    </source>
</reference>
<proteinExistence type="predicted"/>